<keyword evidence="1" id="KW-0472">Membrane</keyword>
<feature type="transmembrane region" description="Helical" evidence="1">
    <location>
        <begin position="310"/>
        <end position="329"/>
    </location>
</feature>
<keyword evidence="1" id="KW-0812">Transmembrane</keyword>
<gene>
    <name evidence="2" type="ORF">HNQ36_004005</name>
</gene>
<evidence type="ECO:0000313" key="3">
    <source>
        <dbReference type="Proteomes" id="UP000521227"/>
    </source>
</evidence>
<organism evidence="2 3">
    <name type="scientific">Afipia massiliensis</name>
    <dbReference type="NCBI Taxonomy" id="211460"/>
    <lineage>
        <taxon>Bacteria</taxon>
        <taxon>Pseudomonadati</taxon>
        <taxon>Pseudomonadota</taxon>
        <taxon>Alphaproteobacteria</taxon>
        <taxon>Hyphomicrobiales</taxon>
        <taxon>Nitrobacteraceae</taxon>
        <taxon>Afipia</taxon>
    </lineage>
</organism>
<proteinExistence type="predicted"/>
<dbReference type="AlphaFoldDB" id="A0A840N198"/>
<feature type="transmembrane region" description="Helical" evidence="1">
    <location>
        <begin position="370"/>
        <end position="395"/>
    </location>
</feature>
<dbReference type="EMBL" id="JACHIJ010000005">
    <property type="protein sequence ID" value="MBB5054005.1"/>
    <property type="molecule type" value="Genomic_DNA"/>
</dbReference>
<name>A0A840N198_9BRAD</name>
<accession>A0A840N198</accession>
<evidence type="ECO:0000256" key="1">
    <source>
        <dbReference type="SAM" id="Phobius"/>
    </source>
</evidence>
<evidence type="ECO:0000313" key="2">
    <source>
        <dbReference type="EMBL" id="MBB5054005.1"/>
    </source>
</evidence>
<feature type="transmembrane region" description="Helical" evidence="1">
    <location>
        <begin position="95"/>
        <end position="112"/>
    </location>
</feature>
<protein>
    <submittedName>
        <fullName evidence="2">Uncharacterized protein involved in response to NO</fullName>
    </submittedName>
</protein>
<feature type="transmembrane region" description="Helical" evidence="1">
    <location>
        <begin position="276"/>
        <end position="298"/>
    </location>
</feature>
<dbReference type="InterPro" id="IPR010266">
    <property type="entry name" value="NnrS"/>
</dbReference>
<comment type="caution">
    <text evidence="2">The sequence shown here is derived from an EMBL/GenBank/DDBJ whole genome shotgun (WGS) entry which is preliminary data.</text>
</comment>
<feature type="transmembrane region" description="Helical" evidence="1">
    <location>
        <begin position="336"/>
        <end position="358"/>
    </location>
</feature>
<feature type="transmembrane region" description="Helical" evidence="1">
    <location>
        <begin position="60"/>
        <end position="83"/>
    </location>
</feature>
<feature type="transmembrane region" description="Helical" evidence="1">
    <location>
        <begin position="181"/>
        <end position="204"/>
    </location>
</feature>
<reference evidence="2 3" key="1">
    <citation type="submission" date="2020-08" db="EMBL/GenBank/DDBJ databases">
        <title>Genomic Encyclopedia of Type Strains, Phase IV (KMG-IV): sequencing the most valuable type-strain genomes for metagenomic binning, comparative biology and taxonomic classification.</title>
        <authorList>
            <person name="Goeker M."/>
        </authorList>
    </citation>
    <scope>NUCLEOTIDE SEQUENCE [LARGE SCALE GENOMIC DNA]</scope>
    <source>
        <strain evidence="2 3">DSM 17498</strain>
    </source>
</reference>
<feature type="transmembrane region" description="Helical" evidence="1">
    <location>
        <begin position="118"/>
        <end position="137"/>
    </location>
</feature>
<keyword evidence="1" id="KW-1133">Transmembrane helix</keyword>
<sequence>MTIALLQGTDASVRRHPLLVEGLLLFFPVAALHAMLSPLIWTTLFVFALPYTHAIPSHQWHAHEMIFGTYGAALAGFLTSAVPEWTDTQPRRGRDLLLLLGLWLPGRIVGLLGIEALVFPVGVTDVAFLSLLFWYVLKPLLERRSTRHASFAIWVGLFALAELGIRAAWLTGRIDLAGQLLQTSLIIFLVFFALAVARINIVVINLALDPSGETTPYRPHPGRQNLAAGMVSIYAVAALAFPHSTAPSYLALAAAATFFDRLAEWFIGMAVLKTQVLALAIANAFAGGGFLLIGLSGLGAPVATATGLHMLSVGSLGLAVLAVFIVAGLRHTGRSLVLPWQAHAAVALMVCASIVRILPELGLGPSLTGLHYGLSAALWSAAYGVWLAGFLPFLMNPMNEAHGCK</sequence>
<feature type="transmembrane region" description="Helical" evidence="1">
    <location>
        <begin position="149"/>
        <end position="169"/>
    </location>
</feature>
<dbReference type="Proteomes" id="UP000521227">
    <property type="component" value="Unassembled WGS sequence"/>
</dbReference>
<dbReference type="Pfam" id="PF05940">
    <property type="entry name" value="NnrS"/>
    <property type="match status" value="1"/>
</dbReference>
<dbReference type="RefSeq" id="WP_347339987.1">
    <property type="nucleotide sequence ID" value="NZ_JACHIJ010000005.1"/>
</dbReference>
<feature type="transmembrane region" description="Helical" evidence="1">
    <location>
        <begin position="23"/>
        <end position="48"/>
    </location>
</feature>